<comment type="caution">
    <text evidence="1">The sequence shown here is derived from an EMBL/GenBank/DDBJ whole genome shotgun (WGS) entry which is preliminary data.</text>
</comment>
<dbReference type="SFLD" id="SFLDS00003">
    <property type="entry name" value="Haloacid_Dehalogenase"/>
    <property type="match status" value="1"/>
</dbReference>
<dbReference type="SUPFAM" id="SSF56784">
    <property type="entry name" value="HAD-like"/>
    <property type="match status" value="1"/>
</dbReference>
<dbReference type="NCBIfam" id="TIGR01484">
    <property type="entry name" value="HAD-SF-IIB"/>
    <property type="match status" value="1"/>
</dbReference>
<keyword evidence="1" id="KW-0378">Hydrolase</keyword>
<protein>
    <submittedName>
        <fullName evidence="1">Cof-type HAD-IIB family hydrolase</fullName>
        <ecNumber evidence="1">3.1.3.-</ecNumber>
    </submittedName>
</protein>
<keyword evidence="2" id="KW-1185">Reference proteome</keyword>
<sequence>MGRYRIIALDMDGTLLTEEKTISEENRAAILAAEDAGIKVVFATGRGLQSALPYAVELGLQSPLVTVNGGEVWKTPEELLQRHTLKAEQVQRMHELAVQYDPWFWAYSVNGIFNKESWGDVGKLQEREWLKFGYYTENLESLLVIREQLEQSGLYEITNSHPCNIELNPKGVSKATGLRCLCELYGIDMSQVIAMGDSQNDIAMIREAGLGVAMGNAQEEVKGLADAVTLSNEEHGVAKIIREYALV</sequence>
<dbReference type="InterPro" id="IPR000150">
    <property type="entry name" value="Cof"/>
</dbReference>
<dbReference type="GO" id="GO:0016787">
    <property type="term" value="F:hydrolase activity"/>
    <property type="evidence" value="ECO:0007669"/>
    <property type="project" value="UniProtKB-KW"/>
</dbReference>
<dbReference type="PANTHER" id="PTHR10000:SF55">
    <property type="entry name" value="5-AMINO-6-(5-PHOSPHO-D-RIBITYLAMINO)URACIL PHOSPHATASE YCSE"/>
    <property type="match status" value="1"/>
</dbReference>
<dbReference type="InterPro" id="IPR023214">
    <property type="entry name" value="HAD_sf"/>
</dbReference>
<name>A0ABU9DUA7_9BACL</name>
<dbReference type="Proteomes" id="UP001469365">
    <property type="component" value="Unassembled WGS sequence"/>
</dbReference>
<dbReference type="RefSeq" id="WP_341419591.1">
    <property type="nucleotide sequence ID" value="NZ_JBBPCC010000030.1"/>
</dbReference>
<dbReference type="InterPro" id="IPR036412">
    <property type="entry name" value="HAD-like_sf"/>
</dbReference>
<dbReference type="InterPro" id="IPR006379">
    <property type="entry name" value="HAD-SF_hydro_IIB"/>
</dbReference>
<dbReference type="Gene3D" id="3.40.50.1000">
    <property type="entry name" value="HAD superfamily/HAD-like"/>
    <property type="match status" value="1"/>
</dbReference>
<dbReference type="Pfam" id="PF08282">
    <property type="entry name" value="Hydrolase_3"/>
    <property type="match status" value="2"/>
</dbReference>
<dbReference type="CDD" id="cd07516">
    <property type="entry name" value="HAD_Pase"/>
    <property type="match status" value="1"/>
</dbReference>
<dbReference type="EMBL" id="JBBPCC010000030">
    <property type="protein sequence ID" value="MEK8132458.1"/>
    <property type="molecule type" value="Genomic_DNA"/>
</dbReference>
<dbReference type="PANTHER" id="PTHR10000">
    <property type="entry name" value="PHOSPHOSERINE PHOSPHATASE"/>
    <property type="match status" value="1"/>
</dbReference>
<dbReference type="Gene3D" id="3.30.1240.10">
    <property type="match status" value="1"/>
</dbReference>
<organism evidence="1 2">
    <name type="scientific">Paenibacillus filicis</name>
    <dbReference type="NCBI Taxonomy" id="669464"/>
    <lineage>
        <taxon>Bacteria</taxon>
        <taxon>Bacillati</taxon>
        <taxon>Bacillota</taxon>
        <taxon>Bacilli</taxon>
        <taxon>Bacillales</taxon>
        <taxon>Paenibacillaceae</taxon>
        <taxon>Paenibacillus</taxon>
    </lineage>
</organism>
<dbReference type="PROSITE" id="PS01229">
    <property type="entry name" value="COF_2"/>
    <property type="match status" value="1"/>
</dbReference>
<evidence type="ECO:0000313" key="2">
    <source>
        <dbReference type="Proteomes" id="UP001469365"/>
    </source>
</evidence>
<gene>
    <name evidence="1" type="ORF">WMW72_31640</name>
</gene>
<proteinExistence type="predicted"/>
<accession>A0ABU9DUA7</accession>
<reference evidence="1 2" key="1">
    <citation type="submission" date="2024-04" db="EMBL/GenBank/DDBJ databases">
        <title>draft genome sequnece of Paenibacillus filicis.</title>
        <authorList>
            <person name="Kim D.-U."/>
        </authorList>
    </citation>
    <scope>NUCLEOTIDE SEQUENCE [LARGE SCALE GENOMIC DNA]</scope>
    <source>
        <strain evidence="1 2">KACC14197</strain>
    </source>
</reference>
<dbReference type="NCBIfam" id="TIGR00099">
    <property type="entry name" value="Cof-subfamily"/>
    <property type="match status" value="1"/>
</dbReference>
<dbReference type="SFLD" id="SFLDG01140">
    <property type="entry name" value="C2.B:_Phosphomannomutase_and_P"/>
    <property type="match status" value="1"/>
</dbReference>
<dbReference type="EC" id="3.1.3.-" evidence="1"/>
<dbReference type="PROSITE" id="PS01228">
    <property type="entry name" value="COF_1"/>
    <property type="match status" value="1"/>
</dbReference>
<evidence type="ECO:0000313" key="1">
    <source>
        <dbReference type="EMBL" id="MEK8132458.1"/>
    </source>
</evidence>